<keyword evidence="2" id="KW-1185">Reference proteome</keyword>
<reference evidence="1 2" key="1">
    <citation type="journal article" date="2013" name="Fungal Biol.">
        <title>Analysis of microsatellite markers in the genome of the plant pathogen Ceratocystis fimbriata.</title>
        <authorList>
            <person name="Simpson M.C."/>
            <person name="Wilken P.M."/>
            <person name="Coetzee M.P."/>
            <person name="Wingfield M.J."/>
            <person name="Wingfield B.D."/>
        </authorList>
    </citation>
    <scope>NUCLEOTIDE SEQUENCE [LARGE SCALE GENOMIC DNA]</scope>
    <source>
        <strain evidence="1 2">CBS 114723</strain>
    </source>
</reference>
<evidence type="ECO:0000313" key="1">
    <source>
        <dbReference type="EMBL" id="PHH50188.1"/>
    </source>
</evidence>
<sequence length="73" mass="8139">MGWMDFWKKECIKGLKGKVADESHTEGWLDAALNIIYNTEKLEEEASLARLKDARADLNLALKGDSDAAVSRT</sequence>
<name>A0A2C5WML0_9PEZI</name>
<accession>A0A2C5WML0</accession>
<dbReference type="EMBL" id="APWK03000143">
    <property type="protein sequence ID" value="PHH50188.1"/>
    <property type="molecule type" value="Genomic_DNA"/>
</dbReference>
<dbReference type="AlphaFoldDB" id="A0A2C5WML0"/>
<gene>
    <name evidence="1" type="ORF">CFIMG_007506RA00001</name>
</gene>
<evidence type="ECO:0000313" key="2">
    <source>
        <dbReference type="Proteomes" id="UP000222788"/>
    </source>
</evidence>
<proteinExistence type="predicted"/>
<comment type="caution">
    <text evidence="1">The sequence shown here is derived from an EMBL/GenBank/DDBJ whole genome shotgun (WGS) entry which is preliminary data.</text>
</comment>
<organism evidence="1 2">
    <name type="scientific">Ceratocystis fimbriata CBS 114723</name>
    <dbReference type="NCBI Taxonomy" id="1035309"/>
    <lineage>
        <taxon>Eukaryota</taxon>
        <taxon>Fungi</taxon>
        <taxon>Dikarya</taxon>
        <taxon>Ascomycota</taxon>
        <taxon>Pezizomycotina</taxon>
        <taxon>Sordariomycetes</taxon>
        <taxon>Hypocreomycetidae</taxon>
        <taxon>Microascales</taxon>
        <taxon>Ceratocystidaceae</taxon>
        <taxon>Ceratocystis</taxon>
    </lineage>
</organism>
<protein>
    <submittedName>
        <fullName evidence="1">Uncharacterized protein</fullName>
    </submittedName>
</protein>
<reference evidence="1 2" key="2">
    <citation type="journal article" date="2013" name="IMA Fungus">
        <title>IMA Genome-F 1: Ceratocystis fimbriata: Draft nuclear genome sequence for the plant pathogen, Ceratocystis fimbriata.</title>
        <authorList>
            <person name="Wilken P.M."/>
            <person name="Steenkamp E.T."/>
            <person name="Wingfield M.J."/>
            <person name="de Beer Z.W."/>
            <person name="Wingfield B.D."/>
        </authorList>
    </citation>
    <scope>NUCLEOTIDE SEQUENCE [LARGE SCALE GENOMIC DNA]</scope>
    <source>
        <strain evidence="1 2">CBS 114723</strain>
    </source>
</reference>
<dbReference type="Proteomes" id="UP000222788">
    <property type="component" value="Unassembled WGS sequence"/>
</dbReference>